<dbReference type="PANTHER" id="PTHR43798">
    <property type="entry name" value="MONOACYLGLYCEROL LIPASE"/>
    <property type="match status" value="1"/>
</dbReference>
<dbReference type="SUPFAM" id="SSF53474">
    <property type="entry name" value="alpha/beta-Hydrolases"/>
    <property type="match status" value="1"/>
</dbReference>
<keyword evidence="3" id="KW-1185">Reference proteome</keyword>
<comment type="caution">
    <text evidence="2">The sequence shown here is derived from an EMBL/GenBank/DDBJ whole genome shotgun (WGS) entry which is preliminary data.</text>
</comment>
<dbReference type="GO" id="GO:0016787">
    <property type="term" value="F:hydrolase activity"/>
    <property type="evidence" value="ECO:0007669"/>
    <property type="project" value="UniProtKB-KW"/>
</dbReference>
<proteinExistence type="predicted"/>
<protein>
    <submittedName>
        <fullName evidence="2">Alpha/beta hydrolase</fullName>
    </submittedName>
</protein>
<dbReference type="RefSeq" id="WP_229962749.1">
    <property type="nucleotide sequence ID" value="NZ_JAJJWI010000032.1"/>
</dbReference>
<dbReference type="Proteomes" id="UP001597369">
    <property type="component" value="Unassembled WGS sequence"/>
</dbReference>
<keyword evidence="1 2" id="KW-0378">Hydrolase</keyword>
<sequence length="349" mass="39642">MKIFFYSILTIITVAVAAYLLGPKPDKPMYSKELPEVPENLSELERYLRKKEGGLPVKPGNEAQIIWANDSARTQTEYAVIYLHGFSSSHEEGNPAHKYFAKKYGCNLLLTRLSDHGLKVDEPMLHFTADRLWNSALEAYAIGRRLGKKVILMSTSTGGTLSLKLAAEFPEIHSLIMFSPNIEIYNNSTAILNDPWGLQLARYTAGGESVNIQRSDEHKKYWYDSYRLEAVVQLQELVETTMTPETYNKVKQPVLLLYYYKDAQHQDNVVSVEAMQDMFKLLRTPGSQKRKMAIPEAGNHVIASHLRSKDVRSVKTATEQFAEEVLKMKPVEEKNGSFSEVFVLESQEQ</sequence>
<organism evidence="2 3">
    <name type="scientific">Pontibacter silvestris</name>
    <dbReference type="NCBI Taxonomy" id="2305183"/>
    <lineage>
        <taxon>Bacteria</taxon>
        <taxon>Pseudomonadati</taxon>
        <taxon>Bacteroidota</taxon>
        <taxon>Cytophagia</taxon>
        <taxon>Cytophagales</taxon>
        <taxon>Hymenobacteraceae</taxon>
        <taxon>Pontibacter</taxon>
    </lineage>
</organism>
<evidence type="ECO:0000256" key="1">
    <source>
        <dbReference type="ARBA" id="ARBA00022801"/>
    </source>
</evidence>
<dbReference type="InterPro" id="IPR029058">
    <property type="entry name" value="AB_hydrolase_fold"/>
</dbReference>
<name>A0ABW4WST2_9BACT</name>
<reference evidence="3" key="1">
    <citation type="journal article" date="2019" name="Int. J. Syst. Evol. Microbiol.">
        <title>The Global Catalogue of Microorganisms (GCM) 10K type strain sequencing project: providing services to taxonomists for standard genome sequencing and annotation.</title>
        <authorList>
            <consortium name="The Broad Institute Genomics Platform"/>
            <consortium name="The Broad Institute Genome Sequencing Center for Infectious Disease"/>
            <person name="Wu L."/>
            <person name="Ma J."/>
        </authorList>
    </citation>
    <scope>NUCLEOTIDE SEQUENCE [LARGE SCALE GENOMIC DNA]</scope>
    <source>
        <strain evidence="3">JCM 16545</strain>
    </source>
</reference>
<dbReference type="Gene3D" id="3.40.50.1820">
    <property type="entry name" value="alpha/beta hydrolase"/>
    <property type="match status" value="1"/>
</dbReference>
<dbReference type="InterPro" id="IPR050266">
    <property type="entry name" value="AB_hydrolase_sf"/>
</dbReference>
<dbReference type="PANTHER" id="PTHR43798:SF31">
    <property type="entry name" value="AB HYDROLASE SUPERFAMILY PROTEIN YCLE"/>
    <property type="match status" value="1"/>
</dbReference>
<dbReference type="EMBL" id="JBHUHV010000010">
    <property type="protein sequence ID" value="MFD2065822.1"/>
    <property type="molecule type" value="Genomic_DNA"/>
</dbReference>
<evidence type="ECO:0000313" key="3">
    <source>
        <dbReference type="Proteomes" id="UP001597369"/>
    </source>
</evidence>
<evidence type="ECO:0000313" key="2">
    <source>
        <dbReference type="EMBL" id="MFD2065822.1"/>
    </source>
</evidence>
<gene>
    <name evidence="2" type="ORF">ACFSKU_02930</name>
</gene>
<accession>A0ABW4WST2</accession>